<evidence type="ECO:0000313" key="2">
    <source>
        <dbReference type="EMBL" id="BBL79661.1"/>
    </source>
</evidence>
<dbReference type="AlphaFoldDB" id="A0A510HI66"/>
<organism evidence="2 3">
    <name type="scientific">Rubrobacter xylanophilus</name>
    <dbReference type="NCBI Taxonomy" id="49319"/>
    <lineage>
        <taxon>Bacteria</taxon>
        <taxon>Bacillati</taxon>
        <taxon>Actinomycetota</taxon>
        <taxon>Rubrobacteria</taxon>
        <taxon>Rubrobacterales</taxon>
        <taxon>Rubrobacteraceae</taxon>
        <taxon>Rubrobacter</taxon>
    </lineage>
</organism>
<keyword evidence="1" id="KW-0472">Membrane</keyword>
<evidence type="ECO:0000256" key="1">
    <source>
        <dbReference type="SAM" id="Phobius"/>
    </source>
</evidence>
<reference evidence="2" key="1">
    <citation type="journal article" date="2019" name="Microbiol. Resour. Announc.">
        <title>Complete Genome Sequence of Rubrobacter xylanophilus Strain AA3-22, Isolated from Arima Onsen in Japan.</title>
        <authorList>
            <person name="Tomariguchi N."/>
            <person name="Miyazaki K."/>
        </authorList>
    </citation>
    <scope>NUCLEOTIDE SEQUENCE [LARGE SCALE GENOMIC DNA]</scope>
    <source>
        <strain evidence="2">AA3-22</strain>
    </source>
</reference>
<dbReference type="Proteomes" id="UP000318065">
    <property type="component" value="Chromosome"/>
</dbReference>
<gene>
    <name evidence="2" type="ORF">RxyAA322_15150</name>
</gene>
<keyword evidence="1" id="KW-0812">Transmembrane</keyword>
<name>A0A510HI66_9ACTN</name>
<feature type="transmembrane region" description="Helical" evidence="1">
    <location>
        <begin position="29"/>
        <end position="53"/>
    </location>
</feature>
<proteinExistence type="predicted"/>
<sequence length="63" mass="6093">MLGVLVAAVLVLVAGAALAAFVLLRSGYGLLVGGGLPLLVLLVVVGLLGAGLGRAAGRDDGQR</sequence>
<protein>
    <submittedName>
        <fullName evidence="2">Uncharacterized protein</fullName>
    </submittedName>
</protein>
<keyword evidence="1" id="KW-1133">Transmembrane helix</keyword>
<evidence type="ECO:0000313" key="3">
    <source>
        <dbReference type="Proteomes" id="UP000318065"/>
    </source>
</evidence>
<accession>A0A510HI66</accession>
<keyword evidence="3" id="KW-1185">Reference proteome</keyword>
<dbReference type="EMBL" id="AP019791">
    <property type="protein sequence ID" value="BBL79661.1"/>
    <property type="molecule type" value="Genomic_DNA"/>
</dbReference>